<evidence type="ECO:0000313" key="5">
    <source>
        <dbReference type="EMBL" id="WPD19229.1"/>
    </source>
</evidence>
<proteinExistence type="inferred from homology"/>
<comment type="similarity">
    <text evidence="1 2">Belongs to the flagella basal body rod proteins family.</text>
</comment>
<evidence type="ECO:0000256" key="1">
    <source>
        <dbReference type="ARBA" id="ARBA00009677"/>
    </source>
</evidence>
<dbReference type="EMBL" id="CP132508">
    <property type="protein sequence ID" value="WPD19229.1"/>
    <property type="molecule type" value="Genomic_DNA"/>
</dbReference>
<evidence type="ECO:0000259" key="3">
    <source>
        <dbReference type="Pfam" id="PF00460"/>
    </source>
</evidence>
<dbReference type="Pfam" id="PF06429">
    <property type="entry name" value="Flg_bbr_C"/>
    <property type="match status" value="1"/>
</dbReference>
<dbReference type="NCBIfam" id="TIGR03506">
    <property type="entry name" value="FlgEFG_subfam"/>
    <property type="match status" value="2"/>
</dbReference>
<dbReference type="RefSeq" id="WP_135224721.1">
    <property type="nucleotide sequence ID" value="NZ_CP132508.1"/>
</dbReference>
<protein>
    <submittedName>
        <fullName evidence="5">Flagellar hook-basal body protein</fullName>
    </submittedName>
</protein>
<dbReference type="InterPro" id="IPR020013">
    <property type="entry name" value="Flagellar_FlgE/F/G"/>
</dbReference>
<dbReference type="PANTHER" id="PTHR30435:SF19">
    <property type="entry name" value="FLAGELLAR BASAL-BODY ROD PROTEIN FLGG"/>
    <property type="match status" value="1"/>
</dbReference>
<accession>A0ABZ0QP09</accession>
<keyword evidence="5" id="KW-0966">Cell projection</keyword>
<dbReference type="InterPro" id="IPR019776">
    <property type="entry name" value="Flagellar_basal_body_rod_CS"/>
</dbReference>
<keyword evidence="5" id="KW-0282">Flagellum</keyword>
<keyword evidence="6" id="KW-1185">Reference proteome</keyword>
<feature type="domain" description="Flagellar basal body rod protein N-terminal" evidence="3">
    <location>
        <begin position="11"/>
        <end position="36"/>
    </location>
</feature>
<dbReference type="SUPFAM" id="SSF117143">
    <property type="entry name" value="Flagellar hook protein flgE"/>
    <property type="match status" value="1"/>
</dbReference>
<feature type="domain" description="Flagellar basal-body/hook protein C-terminal" evidence="4">
    <location>
        <begin position="230"/>
        <end position="275"/>
    </location>
</feature>
<evidence type="ECO:0000256" key="2">
    <source>
        <dbReference type="RuleBase" id="RU362116"/>
    </source>
</evidence>
<dbReference type="Pfam" id="PF00460">
    <property type="entry name" value="Flg_bb_rod"/>
    <property type="match status" value="1"/>
</dbReference>
<evidence type="ECO:0000313" key="6">
    <source>
        <dbReference type="Proteomes" id="UP001304683"/>
    </source>
</evidence>
<name>A0ABZ0QP09_9FIRM</name>
<dbReference type="Proteomes" id="UP001304683">
    <property type="component" value="Chromosome"/>
</dbReference>
<dbReference type="InterPro" id="IPR010930">
    <property type="entry name" value="Flg_bb/hook_C_dom"/>
</dbReference>
<organism evidence="5 6">
    <name type="scientific">Thermaerobacter composti</name>
    <dbReference type="NCBI Taxonomy" id="554949"/>
    <lineage>
        <taxon>Bacteria</taxon>
        <taxon>Bacillati</taxon>
        <taxon>Bacillota</taxon>
        <taxon>Clostridia</taxon>
        <taxon>Eubacteriales</taxon>
        <taxon>Clostridiales Family XVII. Incertae Sedis</taxon>
        <taxon>Thermaerobacter</taxon>
    </lineage>
</organism>
<reference evidence="5 6" key="1">
    <citation type="submission" date="2023-08" db="EMBL/GenBank/DDBJ databases">
        <title>Genome sequence of Thermaerobacter compostii strain Ins1, a spore-forming filamentous bacterium isolated from a deep geothermal reservoir.</title>
        <authorList>
            <person name="Bregnard D."/>
            <person name="Gonzalez D."/>
            <person name="Junier P."/>
        </authorList>
    </citation>
    <scope>NUCLEOTIDE SEQUENCE [LARGE SCALE GENOMIC DNA]</scope>
    <source>
        <strain evidence="5 6">Ins1</strain>
    </source>
</reference>
<dbReference type="PROSITE" id="PS00588">
    <property type="entry name" value="FLAGELLA_BB_ROD"/>
    <property type="match status" value="1"/>
</dbReference>
<keyword evidence="5" id="KW-0969">Cilium</keyword>
<evidence type="ECO:0000259" key="4">
    <source>
        <dbReference type="Pfam" id="PF06429"/>
    </source>
</evidence>
<dbReference type="InterPro" id="IPR037925">
    <property type="entry name" value="FlgE/F/G-like"/>
</dbReference>
<comment type="subcellular location">
    <subcellularLocation>
        <location evidence="2">Bacterial flagellum basal body</location>
    </subcellularLocation>
</comment>
<dbReference type="InterPro" id="IPR001444">
    <property type="entry name" value="Flag_bb_rod_N"/>
</dbReference>
<gene>
    <name evidence="5" type="ORF">Q5761_00720</name>
</gene>
<keyword evidence="2" id="KW-0975">Bacterial flagellum</keyword>
<sequence>MIQRALWSSAAGMAAAARQVDVTANNLANVNTAGFKASRADFADLAYAAVQAPVAPLAAATGGVQVGHGVRLAATPRLWHQGPLRETGSPWDLALEGAGFLQVVEPATGEVLLTRGGAFTLSPWPGGPPAAGGPDGGEGLVVTDGAGRPLLRDDGQPVVLPPGSRTWIVSPEGEIRAVLADGDEVPAGRLAVVVPAAPDALESRGEGLFAPGPEPLIALPPGQGGAGRVRQGMLEQSNVDLAAEMTRLLAAQRAYQLNARAVLTADEMMGAINRLRP</sequence>
<dbReference type="PANTHER" id="PTHR30435">
    <property type="entry name" value="FLAGELLAR PROTEIN"/>
    <property type="match status" value="1"/>
</dbReference>